<keyword evidence="4" id="KW-1185">Reference proteome</keyword>
<gene>
    <name evidence="3" type="ORF">FisN_4Lh236</name>
</gene>
<evidence type="ECO:0000313" key="3">
    <source>
        <dbReference type="EMBL" id="GAX24153.1"/>
    </source>
</evidence>
<dbReference type="OrthoDB" id="442087at2759"/>
<reference evidence="3 4" key="1">
    <citation type="journal article" date="2015" name="Plant Cell">
        <title>Oil accumulation by the oleaginous diatom Fistulifera solaris as revealed by the genome and transcriptome.</title>
        <authorList>
            <person name="Tanaka T."/>
            <person name="Maeda Y."/>
            <person name="Veluchamy A."/>
            <person name="Tanaka M."/>
            <person name="Abida H."/>
            <person name="Marechal E."/>
            <person name="Bowler C."/>
            <person name="Muto M."/>
            <person name="Sunaga Y."/>
            <person name="Tanaka M."/>
            <person name="Yoshino T."/>
            <person name="Taniguchi T."/>
            <person name="Fukuda Y."/>
            <person name="Nemoto M."/>
            <person name="Matsumoto M."/>
            <person name="Wong P.S."/>
            <person name="Aburatani S."/>
            <person name="Fujibuchi W."/>
        </authorList>
    </citation>
    <scope>NUCLEOTIDE SEQUENCE [LARGE SCALE GENOMIC DNA]</scope>
    <source>
        <strain evidence="3 4">JPCC DA0580</strain>
    </source>
</reference>
<feature type="region of interest" description="Disordered" evidence="1">
    <location>
        <begin position="434"/>
        <end position="470"/>
    </location>
</feature>
<dbReference type="InParanoid" id="A0A1Z5KD13"/>
<accession>A0A1Z5KD13</accession>
<keyword evidence="2" id="KW-0812">Transmembrane</keyword>
<keyword evidence="2" id="KW-0472">Membrane</keyword>
<protein>
    <submittedName>
        <fullName evidence="3">Uncharacterized protein</fullName>
    </submittedName>
</protein>
<proteinExistence type="predicted"/>
<organism evidence="3 4">
    <name type="scientific">Fistulifera solaris</name>
    <name type="common">Oleaginous diatom</name>
    <dbReference type="NCBI Taxonomy" id="1519565"/>
    <lineage>
        <taxon>Eukaryota</taxon>
        <taxon>Sar</taxon>
        <taxon>Stramenopiles</taxon>
        <taxon>Ochrophyta</taxon>
        <taxon>Bacillariophyta</taxon>
        <taxon>Bacillariophyceae</taxon>
        <taxon>Bacillariophycidae</taxon>
        <taxon>Naviculales</taxon>
        <taxon>Naviculaceae</taxon>
        <taxon>Fistulifera</taxon>
    </lineage>
</organism>
<feature type="compositionally biased region" description="Low complexity" evidence="1">
    <location>
        <begin position="434"/>
        <end position="454"/>
    </location>
</feature>
<evidence type="ECO:0000256" key="1">
    <source>
        <dbReference type="SAM" id="MobiDB-lite"/>
    </source>
</evidence>
<sequence>MSSAVQRTMFVDLILRTSYSNIFSRSRQLLKRQCPALAELRKVARVSSATRRFTSNNNDSQLKTFALPFSISPEQGVEKFRKWAIEEQGLNYLVNWNALRVGAAYCPVWSFDLNIRFVRKDGNKAWKPEMFTIYGDAPVIFIPGLSSYAGYNYRRSLVHPVHSTTLVFRSNDLVPFGGWMLKDMKLSNGYALSITPDPWNSPKGRALALLKNELQIMAQSEAQDVEVQVQVVSSKRVYMPMYFIDYKVWVGTEYRAFVSGCDSGAHVSGVSHQVWNVSQDEWQKASSTMISGAFSATKTGLQLALRNRQIATAFIIALQYVGMFLARVLVRIPVIGIAAGLFVGFRKIVQPWYNNQMAMAAWERQRELDASEKVTKGNDFEDLSGAAEKFFARNQARILRHLSGDSEGHQRGTYNWYTEWEQWARQQWEQQQRQQQQYGYGQQQSQQQQGSQYRQAKKQEYQWDFDPNDP</sequence>
<dbReference type="AlphaFoldDB" id="A0A1Z5KD13"/>
<dbReference type="EMBL" id="BDSP01000207">
    <property type="protein sequence ID" value="GAX24153.1"/>
    <property type="molecule type" value="Genomic_DNA"/>
</dbReference>
<keyword evidence="2" id="KW-1133">Transmembrane helix</keyword>
<evidence type="ECO:0000256" key="2">
    <source>
        <dbReference type="SAM" id="Phobius"/>
    </source>
</evidence>
<dbReference type="Proteomes" id="UP000198406">
    <property type="component" value="Unassembled WGS sequence"/>
</dbReference>
<name>A0A1Z5KD13_FISSO</name>
<evidence type="ECO:0000313" key="4">
    <source>
        <dbReference type="Proteomes" id="UP000198406"/>
    </source>
</evidence>
<comment type="caution">
    <text evidence="3">The sequence shown here is derived from an EMBL/GenBank/DDBJ whole genome shotgun (WGS) entry which is preliminary data.</text>
</comment>
<feature type="transmembrane region" description="Helical" evidence="2">
    <location>
        <begin position="332"/>
        <end position="349"/>
    </location>
</feature>